<sequence length="109" mass="11854">MGDRNEDPDREASMAGADICHGCAGRKVQRLGRLFLLCVVCRGRGWVGGEDPGPWPEPDSPPPVWEDPRWLDPMVAAAFACRYCLGNGSVQHVDRGRKLMVTMPCACGA</sequence>
<reference evidence="1 2" key="1">
    <citation type="submission" date="2022-06" db="EMBL/GenBank/DDBJ databases">
        <title>Sequencing the genomes of 1000 actinobacteria strains.</title>
        <authorList>
            <person name="Klenk H.-P."/>
        </authorList>
    </citation>
    <scope>NUCLEOTIDE SEQUENCE [LARGE SCALE GENOMIC DNA]</scope>
    <source>
        <strain evidence="1 2">DSM 44170</strain>
    </source>
</reference>
<accession>A0ABT1KFE6</accession>
<dbReference type="Proteomes" id="UP001320766">
    <property type="component" value="Unassembled WGS sequence"/>
</dbReference>
<keyword evidence="2" id="KW-1185">Reference proteome</keyword>
<evidence type="ECO:0000313" key="1">
    <source>
        <dbReference type="EMBL" id="MCP2352706.1"/>
    </source>
</evidence>
<evidence type="ECO:0000313" key="2">
    <source>
        <dbReference type="Proteomes" id="UP001320766"/>
    </source>
</evidence>
<proteinExistence type="predicted"/>
<gene>
    <name evidence="1" type="ORF">HD595_008828</name>
</gene>
<dbReference type="EMBL" id="JAMZEC010000001">
    <property type="protein sequence ID" value="MCP2352706.1"/>
    <property type="molecule type" value="Genomic_DNA"/>
</dbReference>
<comment type="caution">
    <text evidence="1">The sequence shown here is derived from an EMBL/GenBank/DDBJ whole genome shotgun (WGS) entry which is preliminary data.</text>
</comment>
<protein>
    <submittedName>
        <fullName evidence="1">Uncharacterized protein</fullName>
    </submittedName>
</protein>
<name>A0ABT1KFE6_9ACTN</name>
<dbReference type="RefSeq" id="WP_253780417.1">
    <property type="nucleotide sequence ID" value="NZ_BAAAVE010000033.1"/>
</dbReference>
<organism evidence="1 2">
    <name type="scientific">Nonomuraea roseoviolacea subsp. carminata</name>
    <dbReference type="NCBI Taxonomy" id="160689"/>
    <lineage>
        <taxon>Bacteria</taxon>
        <taxon>Bacillati</taxon>
        <taxon>Actinomycetota</taxon>
        <taxon>Actinomycetes</taxon>
        <taxon>Streptosporangiales</taxon>
        <taxon>Streptosporangiaceae</taxon>
        <taxon>Nonomuraea</taxon>
    </lineage>
</organism>